<evidence type="ECO:0000256" key="1">
    <source>
        <dbReference type="SAM" id="Phobius"/>
    </source>
</evidence>
<feature type="chain" id="PRO_5046377651" description="Secreted protein" evidence="2">
    <location>
        <begin position="21"/>
        <end position="122"/>
    </location>
</feature>
<keyword evidence="1" id="KW-0472">Membrane</keyword>
<reference evidence="3" key="1">
    <citation type="submission" date="2023-10" db="EMBL/GenBank/DDBJ databases">
        <authorList>
            <person name="Chen Y."/>
            <person name="Shah S."/>
            <person name="Dougan E. K."/>
            <person name="Thang M."/>
            <person name="Chan C."/>
        </authorList>
    </citation>
    <scope>NUCLEOTIDE SEQUENCE [LARGE SCALE GENOMIC DNA]</scope>
</reference>
<protein>
    <recommendedName>
        <fullName evidence="5">Secreted protein</fullName>
    </recommendedName>
</protein>
<dbReference type="EMBL" id="CAUYUJ010008018">
    <property type="protein sequence ID" value="CAK0822644.1"/>
    <property type="molecule type" value="Genomic_DNA"/>
</dbReference>
<accession>A0ABN9RTM2</accession>
<keyword evidence="1" id="KW-1133">Transmembrane helix</keyword>
<sequence>MFFPFSLIAVVMLIDMWALATESSPSCASSPRRGCIRLSLASARQTLSFGGFSVLAEPGPRKADAVFGGMELCGILVESIPRNLSIFFSGTGVCNNGEGLSWYVCILLFISVYFSSVSGIVV</sequence>
<keyword evidence="2" id="KW-0732">Signal</keyword>
<dbReference type="Proteomes" id="UP001189429">
    <property type="component" value="Unassembled WGS sequence"/>
</dbReference>
<name>A0ABN9RTM2_9DINO</name>
<evidence type="ECO:0000256" key="2">
    <source>
        <dbReference type="SAM" id="SignalP"/>
    </source>
</evidence>
<evidence type="ECO:0000313" key="4">
    <source>
        <dbReference type="Proteomes" id="UP001189429"/>
    </source>
</evidence>
<comment type="caution">
    <text evidence="3">The sequence shown here is derived from an EMBL/GenBank/DDBJ whole genome shotgun (WGS) entry which is preliminary data.</text>
</comment>
<keyword evidence="4" id="KW-1185">Reference proteome</keyword>
<keyword evidence="1" id="KW-0812">Transmembrane</keyword>
<gene>
    <name evidence="3" type="ORF">PCOR1329_LOCUS23610</name>
</gene>
<organism evidence="3 4">
    <name type="scientific">Prorocentrum cordatum</name>
    <dbReference type="NCBI Taxonomy" id="2364126"/>
    <lineage>
        <taxon>Eukaryota</taxon>
        <taxon>Sar</taxon>
        <taxon>Alveolata</taxon>
        <taxon>Dinophyceae</taxon>
        <taxon>Prorocentrales</taxon>
        <taxon>Prorocentraceae</taxon>
        <taxon>Prorocentrum</taxon>
    </lineage>
</organism>
<evidence type="ECO:0000313" key="3">
    <source>
        <dbReference type="EMBL" id="CAK0822644.1"/>
    </source>
</evidence>
<evidence type="ECO:0008006" key="5">
    <source>
        <dbReference type="Google" id="ProtNLM"/>
    </source>
</evidence>
<feature type="transmembrane region" description="Helical" evidence="1">
    <location>
        <begin position="100"/>
        <end position="121"/>
    </location>
</feature>
<proteinExistence type="predicted"/>
<feature type="signal peptide" evidence="2">
    <location>
        <begin position="1"/>
        <end position="20"/>
    </location>
</feature>